<reference evidence="2" key="1">
    <citation type="submission" date="2017-05" db="EMBL/GenBank/DDBJ databases">
        <authorList>
            <person name="Sharma S."/>
            <person name="Sidhu C."/>
            <person name="Pinnaka A.K."/>
        </authorList>
    </citation>
    <scope>NUCLEOTIDE SEQUENCE [LARGE SCALE GENOMIC DNA]</scope>
    <source>
        <strain evidence="2">AK93</strain>
    </source>
</reference>
<proteinExistence type="predicted"/>
<evidence type="ECO:0000313" key="2">
    <source>
        <dbReference type="Proteomes" id="UP000256763"/>
    </source>
</evidence>
<keyword evidence="2" id="KW-1185">Reference proteome</keyword>
<comment type="caution">
    <text evidence="1">The sequence shown here is derived from an EMBL/GenBank/DDBJ whole genome shotgun (WGS) entry which is preliminary data.</text>
</comment>
<dbReference type="RefSeq" id="WP_181919733.1">
    <property type="nucleotide sequence ID" value="NZ_NFZW01000056.1"/>
</dbReference>
<dbReference type="AlphaFoldDB" id="A0A3E0WEY8"/>
<gene>
    <name evidence="1" type="ORF">CAL65_22530</name>
</gene>
<feature type="non-terminal residue" evidence="1">
    <location>
        <position position="1"/>
    </location>
</feature>
<dbReference type="EMBL" id="NFZW01000056">
    <property type="protein sequence ID" value="RFA31510.1"/>
    <property type="molecule type" value="Genomic_DNA"/>
</dbReference>
<evidence type="ECO:0000313" key="1">
    <source>
        <dbReference type="EMBL" id="RFA31510.1"/>
    </source>
</evidence>
<protein>
    <submittedName>
        <fullName evidence="1">Uncharacterized protein</fullName>
    </submittedName>
</protein>
<sequence>ADGTVRLFGNTVTLKADQGVTFNGPVSYEVPGSNQPERVSVPKSKPVVEIPALVDEHAANELSGRVGDPRWGVNRPRAGTPVPLSFRYNGCTPGSTAEVAIYCREGEAVEHLDTLRVDIEQAGGAQELTWTPCAGATRSQLETAENGKVTPMAFFFEVTLEGETSGPSDVLMFTKNVRIQLNDTGEHTFPDGARTTLIAADGTRHRGSIHNGELRFNDVVVGHYKVFLDQYKHQG</sequence>
<name>A0A3E0WEY8_9GAMM</name>
<dbReference type="Proteomes" id="UP000256763">
    <property type="component" value="Unassembled WGS sequence"/>
</dbReference>
<accession>A0A3E0WEY8</accession>
<organism evidence="1 2">
    <name type="scientific">Alkalilimnicola ehrlichii</name>
    <dbReference type="NCBI Taxonomy" id="351052"/>
    <lineage>
        <taxon>Bacteria</taxon>
        <taxon>Pseudomonadati</taxon>
        <taxon>Pseudomonadota</taxon>
        <taxon>Gammaproteobacteria</taxon>
        <taxon>Chromatiales</taxon>
        <taxon>Ectothiorhodospiraceae</taxon>
        <taxon>Alkalilimnicola</taxon>
    </lineage>
</organism>